<feature type="coiled-coil region" evidence="1">
    <location>
        <begin position="339"/>
        <end position="366"/>
    </location>
</feature>
<reference evidence="5 6" key="1">
    <citation type="submission" date="2016-05" db="EMBL/GenBank/DDBJ databases">
        <authorList>
            <person name="Naeem Raeece"/>
        </authorList>
    </citation>
    <scope>NUCLEOTIDE SEQUENCE [LARGE SCALE GENOMIC DNA]</scope>
</reference>
<proteinExistence type="predicted"/>
<dbReference type="Proteomes" id="UP000078555">
    <property type="component" value="Unassembled WGS sequence"/>
</dbReference>
<dbReference type="EMBL" id="FLRE01002017">
    <property type="protein sequence ID" value="SBT57848.1"/>
    <property type="molecule type" value="Genomic_DNA"/>
</dbReference>
<evidence type="ECO:0000256" key="2">
    <source>
        <dbReference type="SAM" id="MobiDB-lite"/>
    </source>
</evidence>
<feature type="region of interest" description="Disordered" evidence="2">
    <location>
        <begin position="1"/>
        <end position="28"/>
    </location>
</feature>
<evidence type="ECO:0000313" key="3">
    <source>
        <dbReference type="EMBL" id="SBT45648.1"/>
    </source>
</evidence>
<keyword evidence="6" id="KW-1185">Reference proteome</keyword>
<dbReference type="Proteomes" id="UP000078550">
    <property type="component" value="Unassembled WGS sequence"/>
</dbReference>
<keyword evidence="1" id="KW-0175">Coiled coil</keyword>
<feature type="coiled-coil region" evidence="1">
    <location>
        <begin position="31"/>
        <end position="188"/>
    </location>
</feature>
<dbReference type="AlphaFoldDB" id="A0A1A8ZP54"/>
<organism evidence="3 6">
    <name type="scientific">Plasmodium ovale wallikeri</name>
    <dbReference type="NCBI Taxonomy" id="864142"/>
    <lineage>
        <taxon>Eukaryota</taxon>
        <taxon>Sar</taxon>
        <taxon>Alveolata</taxon>
        <taxon>Apicomplexa</taxon>
        <taxon>Aconoidasida</taxon>
        <taxon>Haemosporida</taxon>
        <taxon>Plasmodiidae</taxon>
        <taxon>Plasmodium</taxon>
        <taxon>Plasmodium (Plasmodium)</taxon>
    </lineage>
</organism>
<evidence type="ECO:0000313" key="6">
    <source>
        <dbReference type="Proteomes" id="UP000078555"/>
    </source>
</evidence>
<sequence length="482" mass="56579">MEHTNELDQEYTTNYNPGEESSQEVYDEKTANELKKKIKDLELQLEYEINRHDGEIKERDDTIKTLEEKITELETAKNETEEKDEAIINMSEQLLILSNKYDVLVKEAKLQEEELKHLKNKKKYRNDKTNEYIVTLKKQNDDFKNENEVINDRYTQLLRENNGLKNSCKELQEQLDQSRKDLDAVRKQRMHECDERSAVRILNLGTELIRKRSTNKDMDELSSAKLELEYKEMIIKKLIRKRSVEGGTKKEEPNSSGGGNDNSGEICSVNDQLLSYEKKVNELYQKFLDSQSDNEKLKKKVSKFSSIIDDQKRENSDLMNIIETLRDYINKTYKEDVNVHQYDDLINNLLKENSSLNEEISKQKRKNMADVYYYNKELQLIQNDKFKIIEKFDNRNVEKVPHLYEPLNVTLNEGHENGPGDTGDGSESIHGDDSRKQELVRSEPKENSNMVKPEHKGSKAIITDDLVHIYMQDYMKNVQKKT</sequence>
<evidence type="ECO:0000313" key="4">
    <source>
        <dbReference type="EMBL" id="SBT57848.1"/>
    </source>
</evidence>
<gene>
    <name evidence="3" type="ORF">POVWA1_052310</name>
    <name evidence="4" type="ORF">POVWA2_082000</name>
</gene>
<accession>A0A1A8ZP54</accession>
<reference evidence="3" key="2">
    <citation type="submission" date="2016-05" db="EMBL/GenBank/DDBJ databases">
        <authorList>
            <person name="Lavstsen T."/>
            <person name="Jespersen J.S."/>
        </authorList>
    </citation>
    <scope>NUCLEOTIDE SEQUENCE [LARGE SCALE GENOMIC DNA]</scope>
</reference>
<name>A0A1A8ZP54_PLAOA</name>
<protein>
    <submittedName>
        <fullName evidence="3">Uncharacterized protein</fullName>
    </submittedName>
</protein>
<feature type="region of interest" description="Disordered" evidence="2">
    <location>
        <begin position="410"/>
        <end position="458"/>
    </location>
</feature>
<evidence type="ECO:0000256" key="1">
    <source>
        <dbReference type="SAM" id="Coils"/>
    </source>
</evidence>
<dbReference type="EMBL" id="FLRD01000137">
    <property type="protein sequence ID" value="SBT45648.1"/>
    <property type="molecule type" value="Genomic_DNA"/>
</dbReference>
<feature type="compositionally biased region" description="Polar residues" evidence="2">
    <location>
        <begin position="10"/>
        <end position="24"/>
    </location>
</feature>
<feature type="compositionally biased region" description="Basic and acidic residues" evidence="2">
    <location>
        <begin position="427"/>
        <end position="457"/>
    </location>
</feature>
<feature type="region of interest" description="Disordered" evidence="2">
    <location>
        <begin position="245"/>
        <end position="265"/>
    </location>
</feature>
<evidence type="ECO:0000313" key="5">
    <source>
        <dbReference type="Proteomes" id="UP000078550"/>
    </source>
</evidence>